<dbReference type="Proteomes" id="UP000271678">
    <property type="component" value="Unassembled WGS sequence"/>
</dbReference>
<dbReference type="InterPro" id="IPR037401">
    <property type="entry name" value="SnoaL-like"/>
</dbReference>
<reference evidence="2 3" key="1">
    <citation type="submission" date="2018-11" db="EMBL/GenBank/DDBJ databases">
        <title>Draft genome of Simplicispira Flexivirga sp. BO-16.</title>
        <authorList>
            <person name="Im W.T."/>
        </authorList>
    </citation>
    <scope>NUCLEOTIDE SEQUENCE [LARGE SCALE GENOMIC DNA]</scope>
    <source>
        <strain evidence="2 3">BO-16</strain>
    </source>
</reference>
<dbReference type="Gene3D" id="3.10.450.50">
    <property type="match status" value="1"/>
</dbReference>
<keyword evidence="3" id="KW-1185">Reference proteome</keyword>
<evidence type="ECO:0000313" key="3">
    <source>
        <dbReference type="Proteomes" id="UP000271678"/>
    </source>
</evidence>
<gene>
    <name evidence="2" type="ORF">EFY87_07040</name>
</gene>
<name>A0A3M9MDA2_9MICO</name>
<feature type="domain" description="SnoaL-like" evidence="1">
    <location>
        <begin position="35"/>
        <end position="130"/>
    </location>
</feature>
<dbReference type="Pfam" id="PF12680">
    <property type="entry name" value="SnoaL_2"/>
    <property type="match status" value="1"/>
</dbReference>
<proteinExistence type="predicted"/>
<dbReference type="EMBL" id="RJJQ01000005">
    <property type="protein sequence ID" value="RNI23185.1"/>
    <property type="molecule type" value="Genomic_DNA"/>
</dbReference>
<evidence type="ECO:0000259" key="1">
    <source>
        <dbReference type="Pfam" id="PF12680"/>
    </source>
</evidence>
<comment type="caution">
    <text evidence="2">The sequence shown here is derived from an EMBL/GenBank/DDBJ whole genome shotgun (WGS) entry which is preliminary data.</text>
</comment>
<dbReference type="AlphaFoldDB" id="A0A3M9MDA2"/>
<sequence length="149" mass="16497">MRLRCCSSTDHCRPFGMSAQPPNVHRMATAEELLRALCDRIDAHDWAALARLLHPEFVCRLAHTGEQFGGPDWVRFNAEYPGFEQLELLDLVASGNRAVCRARVVGGSQGSDEEFQVAGFITQRDGLIAELVEVWADCDATPPDGTRVQ</sequence>
<dbReference type="SUPFAM" id="SSF54427">
    <property type="entry name" value="NTF2-like"/>
    <property type="match status" value="1"/>
</dbReference>
<protein>
    <submittedName>
        <fullName evidence="2">Nuclear transport factor 2 family protein</fullName>
    </submittedName>
</protein>
<accession>A0A3M9MDA2</accession>
<organism evidence="2 3">
    <name type="scientific">Flexivirga caeni</name>
    <dbReference type="NCBI Taxonomy" id="2294115"/>
    <lineage>
        <taxon>Bacteria</taxon>
        <taxon>Bacillati</taxon>
        <taxon>Actinomycetota</taxon>
        <taxon>Actinomycetes</taxon>
        <taxon>Micrococcales</taxon>
        <taxon>Dermacoccaceae</taxon>
        <taxon>Flexivirga</taxon>
    </lineage>
</organism>
<evidence type="ECO:0000313" key="2">
    <source>
        <dbReference type="EMBL" id="RNI23185.1"/>
    </source>
</evidence>
<dbReference type="InterPro" id="IPR032710">
    <property type="entry name" value="NTF2-like_dom_sf"/>
</dbReference>